<geneLocation type="plasmid" evidence="1">
    <name>Pp6427</name>
</geneLocation>
<organism evidence="1">
    <name type="scientific">Pyropia pulchra</name>
    <dbReference type="NCBI Taxonomy" id="60925"/>
    <lineage>
        <taxon>Eukaryota</taxon>
        <taxon>Rhodophyta</taxon>
        <taxon>Bangiophyceae</taxon>
        <taxon>Bangiales</taxon>
        <taxon>Bangiaceae</taxon>
        <taxon>Pyropia</taxon>
    </lineage>
</organism>
<protein>
    <submittedName>
        <fullName evidence="1">Uncharacterized protein</fullName>
    </submittedName>
</protein>
<reference evidence="1" key="1">
    <citation type="journal article" date="1997" name="Curr. Genet.">
        <title>Molecular characterization of two large DNA plasmids in the red alga Porphyra pulchra.</title>
        <authorList>
            <person name="Moon D.A."/>
            <person name="Goff L.J."/>
        </authorList>
    </citation>
    <scope>NUCLEOTIDE SEQUENCE</scope>
    <source>
        <plasmid evidence="1">Pp6427</plasmid>
    </source>
</reference>
<dbReference type="EMBL" id="AF002711">
    <property type="protein sequence ID" value="AAB68809.1"/>
    <property type="molecule type" value="Genomic_DNA"/>
</dbReference>
<keyword evidence="1" id="KW-0614">Plasmid</keyword>
<accession>O24667</accession>
<proteinExistence type="predicted"/>
<sequence length="144" mass="16211">MAKTRRKFVTIYTPISLTVKQKKKGSSETEPIDSTVFAKWKGDGRIYTAEILKVLEHLKVSQLTKNDDKVSKIELFHKELLKIGGLYKIKIGIYEEKSSSTTPAEPAGIRQKAQLPEVYPHLVGRLEGKSPKAQTKGEKILMTK</sequence>
<dbReference type="AlphaFoldDB" id="O24667"/>
<name>O24667_9RHOD</name>
<evidence type="ECO:0000313" key="1">
    <source>
        <dbReference type="EMBL" id="AAB68809.1"/>
    </source>
</evidence>